<dbReference type="Gene3D" id="1.10.20.140">
    <property type="match status" value="1"/>
</dbReference>
<keyword evidence="8 10" id="KW-0460">Magnesium</keyword>
<name>A0A2W7IPT6_9FLAO</name>
<comment type="caution">
    <text evidence="10">Lacks conserved residue(s) required for the propagation of feature annotation.</text>
</comment>
<reference evidence="14 15" key="1">
    <citation type="submission" date="2018-06" db="EMBL/GenBank/DDBJ databases">
        <title>Genomic Encyclopedia of Archaeal and Bacterial Type Strains, Phase II (KMG-II): from individual species to whole genera.</title>
        <authorList>
            <person name="Goeker M."/>
        </authorList>
    </citation>
    <scope>NUCLEOTIDE SEQUENCE [LARGE SCALE GENOMIC DNA]</scope>
    <source>
        <strain evidence="14 15">DSM 15361</strain>
    </source>
</reference>
<keyword evidence="15" id="KW-1185">Reference proteome</keyword>
<protein>
    <recommendedName>
        <fullName evidence="10">tRNA dimethylallyltransferase</fullName>
        <ecNumber evidence="10">2.5.1.75</ecNumber>
    </recommendedName>
    <alternativeName>
        <fullName evidence="10">Dimethylallyl diphosphate:tRNA dimethylallyltransferase</fullName>
        <shortName evidence="10">DMAPP:tRNA dimethylallyltransferase</shortName>
        <shortName evidence="10">DMATase</shortName>
    </alternativeName>
    <alternativeName>
        <fullName evidence="10">Isopentenyl-diphosphate:tRNA isopentenyltransferase</fullName>
        <shortName evidence="10">IPP transferase</shortName>
        <shortName evidence="10">IPPT</shortName>
        <shortName evidence="10">IPTase</shortName>
    </alternativeName>
</protein>
<sequence length="304" mass="34790">MLKNKPYLVSIVGPTAIGKTAKSIALAKHFSSEILSADSRQFYQEMNIGTAVPSLEELAAAPHHFIQHISIHDNYSVGDFEKQSINKLKDLFKKHKILFLVGGSGLYIDAVNKGLDHFPKVGAAIREGLNERLNKEGIEPLQLQLKNLDPLHYKNVAISNPQRVIRALEICLGTGQPYSSFLNHSDKKRDFNIIKIGLDAPRPLIYERIEKRVDLMIEAGLIEEAKKLYPLRNLNALNTVGYKELFNYFDGEWSLEFAISEIKKNTRRFSKRQLTWFKKDENTIWFSYDSLPEKIIESITQKIY</sequence>
<feature type="region of interest" description="Interaction with substrate tRNA" evidence="10">
    <location>
        <begin position="162"/>
        <end position="166"/>
    </location>
</feature>
<comment type="catalytic activity">
    <reaction evidence="9 10 11">
        <text>adenosine(37) in tRNA + dimethylallyl diphosphate = N(6)-dimethylallyladenosine(37) in tRNA + diphosphate</text>
        <dbReference type="Rhea" id="RHEA:26482"/>
        <dbReference type="Rhea" id="RHEA-COMP:10162"/>
        <dbReference type="Rhea" id="RHEA-COMP:10375"/>
        <dbReference type="ChEBI" id="CHEBI:33019"/>
        <dbReference type="ChEBI" id="CHEBI:57623"/>
        <dbReference type="ChEBI" id="CHEBI:74411"/>
        <dbReference type="ChEBI" id="CHEBI:74415"/>
        <dbReference type="EC" id="2.5.1.75"/>
    </reaction>
</comment>
<evidence type="ECO:0000256" key="8">
    <source>
        <dbReference type="ARBA" id="ARBA00022842"/>
    </source>
</evidence>
<evidence type="ECO:0000256" key="2">
    <source>
        <dbReference type="ARBA" id="ARBA00003213"/>
    </source>
</evidence>
<feature type="site" description="Interaction with substrate tRNA" evidence="10">
    <location>
        <position position="126"/>
    </location>
</feature>
<dbReference type="GO" id="GO:0052381">
    <property type="term" value="F:tRNA dimethylallyltransferase activity"/>
    <property type="evidence" value="ECO:0007669"/>
    <property type="project" value="UniProtKB-UniRule"/>
</dbReference>
<keyword evidence="4 10" id="KW-0808">Transferase</keyword>
<feature type="binding site" evidence="10">
    <location>
        <begin position="13"/>
        <end position="20"/>
    </location>
    <ligand>
        <name>ATP</name>
        <dbReference type="ChEBI" id="CHEBI:30616"/>
    </ligand>
</feature>
<dbReference type="InterPro" id="IPR039657">
    <property type="entry name" value="Dimethylallyltransferase"/>
</dbReference>
<dbReference type="EC" id="2.5.1.75" evidence="10"/>
<dbReference type="InterPro" id="IPR018022">
    <property type="entry name" value="IPT"/>
</dbReference>
<evidence type="ECO:0000256" key="4">
    <source>
        <dbReference type="ARBA" id="ARBA00022679"/>
    </source>
</evidence>
<comment type="cofactor">
    <cofactor evidence="1 10">
        <name>Mg(2+)</name>
        <dbReference type="ChEBI" id="CHEBI:18420"/>
    </cofactor>
</comment>
<dbReference type="RefSeq" id="WP_111541039.1">
    <property type="nucleotide sequence ID" value="NZ_QKYV01000004.1"/>
</dbReference>
<accession>A0A2W7IPT6</accession>
<evidence type="ECO:0000256" key="12">
    <source>
        <dbReference type="RuleBase" id="RU003784"/>
    </source>
</evidence>
<dbReference type="PANTHER" id="PTHR11088">
    <property type="entry name" value="TRNA DIMETHYLALLYLTRANSFERASE"/>
    <property type="match status" value="1"/>
</dbReference>
<evidence type="ECO:0000256" key="1">
    <source>
        <dbReference type="ARBA" id="ARBA00001946"/>
    </source>
</evidence>
<evidence type="ECO:0000256" key="13">
    <source>
        <dbReference type="RuleBase" id="RU003785"/>
    </source>
</evidence>
<gene>
    <name evidence="10" type="primary">miaA</name>
    <name evidence="14" type="ORF">LX95_01741</name>
</gene>
<evidence type="ECO:0000256" key="9">
    <source>
        <dbReference type="ARBA" id="ARBA00049563"/>
    </source>
</evidence>
<evidence type="ECO:0000256" key="10">
    <source>
        <dbReference type="HAMAP-Rule" id="MF_00185"/>
    </source>
</evidence>
<feature type="region of interest" description="Interaction with substrate tRNA" evidence="10">
    <location>
        <begin position="38"/>
        <end position="41"/>
    </location>
</feature>
<comment type="similarity">
    <text evidence="3 10 13">Belongs to the IPP transferase family.</text>
</comment>
<dbReference type="EMBL" id="QKYV01000004">
    <property type="protein sequence ID" value="PZW40673.1"/>
    <property type="molecule type" value="Genomic_DNA"/>
</dbReference>
<dbReference type="Gene3D" id="3.40.50.300">
    <property type="entry name" value="P-loop containing nucleotide triphosphate hydrolases"/>
    <property type="match status" value="1"/>
</dbReference>
<dbReference type="HAMAP" id="MF_00185">
    <property type="entry name" value="IPP_trans"/>
    <property type="match status" value="1"/>
</dbReference>
<evidence type="ECO:0000256" key="5">
    <source>
        <dbReference type="ARBA" id="ARBA00022694"/>
    </source>
</evidence>
<dbReference type="SUPFAM" id="SSF52540">
    <property type="entry name" value="P-loop containing nucleoside triphosphate hydrolases"/>
    <property type="match status" value="2"/>
</dbReference>
<dbReference type="Pfam" id="PF01715">
    <property type="entry name" value="IPPT"/>
    <property type="match status" value="1"/>
</dbReference>
<dbReference type="Proteomes" id="UP000249542">
    <property type="component" value="Unassembled WGS sequence"/>
</dbReference>
<dbReference type="PANTHER" id="PTHR11088:SF60">
    <property type="entry name" value="TRNA DIMETHYLALLYLTRANSFERASE"/>
    <property type="match status" value="1"/>
</dbReference>
<comment type="subunit">
    <text evidence="10">Monomer.</text>
</comment>
<evidence type="ECO:0000313" key="15">
    <source>
        <dbReference type="Proteomes" id="UP000249542"/>
    </source>
</evidence>
<dbReference type="GO" id="GO:0005524">
    <property type="term" value="F:ATP binding"/>
    <property type="evidence" value="ECO:0007669"/>
    <property type="project" value="UniProtKB-UniRule"/>
</dbReference>
<organism evidence="14 15">
    <name type="scientific">Mesonia algae</name>
    <dbReference type="NCBI Taxonomy" id="213248"/>
    <lineage>
        <taxon>Bacteria</taxon>
        <taxon>Pseudomonadati</taxon>
        <taxon>Bacteroidota</taxon>
        <taxon>Flavobacteriia</taxon>
        <taxon>Flavobacteriales</taxon>
        <taxon>Flavobacteriaceae</taxon>
        <taxon>Mesonia</taxon>
    </lineage>
</organism>
<feature type="binding site" evidence="10">
    <location>
        <begin position="15"/>
        <end position="20"/>
    </location>
    <ligand>
        <name>substrate</name>
    </ligand>
</feature>
<evidence type="ECO:0000256" key="7">
    <source>
        <dbReference type="ARBA" id="ARBA00022840"/>
    </source>
</evidence>
<evidence type="ECO:0000256" key="11">
    <source>
        <dbReference type="RuleBase" id="RU003783"/>
    </source>
</evidence>
<dbReference type="GO" id="GO:0006400">
    <property type="term" value="P:tRNA modification"/>
    <property type="evidence" value="ECO:0007669"/>
    <property type="project" value="TreeGrafter"/>
</dbReference>
<proteinExistence type="inferred from homology"/>
<comment type="caution">
    <text evidence="14">The sequence shown here is derived from an EMBL/GenBank/DDBJ whole genome shotgun (WGS) entry which is preliminary data.</text>
</comment>
<comment type="function">
    <text evidence="2 10 12">Catalyzes the transfer of a dimethylallyl group onto the adenine at position 37 in tRNAs that read codons beginning with uridine, leading to the formation of N6-(dimethylallyl)adenosine (i(6)A).</text>
</comment>
<feature type="site" description="Interaction with substrate tRNA" evidence="10">
    <location>
        <position position="104"/>
    </location>
</feature>
<keyword evidence="5 10" id="KW-0819">tRNA processing</keyword>
<evidence type="ECO:0000256" key="6">
    <source>
        <dbReference type="ARBA" id="ARBA00022741"/>
    </source>
</evidence>
<dbReference type="NCBIfam" id="TIGR00174">
    <property type="entry name" value="miaA"/>
    <property type="match status" value="1"/>
</dbReference>
<keyword evidence="7 10" id="KW-0067">ATP-binding</keyword>
<dbReference type="AlphaFoldDB" id="A0A2W7IPT6"/>
<dbReference type="InterPro" id="IPR027417">
    <property type="entry name" value="P-loop_NTPase"/>
</dbReference>
<evidence type="ECO:0000256" key="3">
    <source>
        <dbReference type="ARBA" id="ARBA00005842"/>
    </source>
</evidence>
<keyword evidence="6 10" id="KW-0547">Nucleotide-binding</keyword>
<evidence type="ECO:0000313" key="14">
    <source>
        <dbReference type="EMBL" id="PZW40673.1"/>
    </source>
</evidence>